<feature type="chain" id="PRO_5020338875" description="DUF3575 domain-containing protein" evidence="1">
    <location>
        <begin position="19"/>
        <end position="257"/>
    </location>
</feature>
<keyword evidence="1" id="KW-0732">Signal</keyword>
<sequence>MKSYFVLFALLCCSILCGQNLEPMTADSVLPVKKNLVKFNIVPLSWGTGSLTYERKVVGRLIAGATVNYRPQSGAPFKSTLQKMFESDESGDDASFEIDKLKYSNFSFAPEIKLYLGKKGAFNGFYIAAFAKIETTKINYDYRFDELILLGEDPNLPLTGNIKAFSGGIYFGAQWHLGKNIYLDWQIIGGNYGSANIDITASKNLSAEEQAELQDFAEDLKDSFDNIDYEISDKGIKLKGKMPWAGLRMGLSIAYRF</sequence>
<feature type="signal peptide" evidence="1">
    <location>
        <begin position="1"/>
        <end position="18"/>
    </location>
</feature>
<accession>A0A4R7F8I4</accession>
<gene>
    <name evidence="2" type="ORF">C8P70_101148</name>
</gene>
<organism evidence="2 3">
    <name type="scientific">Myroides indicus</name>
    <dbReference type="NCBI Taxonomy" id="1323422"/>
    <lineage>
        <taxon>Bacteria</taxon>
        <taxon>Pseudomonadati</taxon>
        <taxon>Bacteroidota</taxon>
        <taxon>Flavobacteriia</taxon>
        <taxon>Flavobacteriales</taxon>
        <taxon>Flavobacteriaceae</taxon>
        <taxon>Myroides</taxon>
    </lineage>
</organism>
<reference evidence="2 3" key="1">
    <citation type="submission" date="2019-03" db="EMBL/GenBank/DDBJ databases">
        <title>Genomic Encyclopedia of Archaeal and Bacterial Type Strains, Phase II (KMG-II): from individual species to whole genera.</title>
        <authorList>
            <person name="Goeker M."/>
        </authorList>
    </citation>
    <scope>NUCLEOTIDE SEQUENCE [LARGE SCALE GENOMIC DNA]</scope>
    <source>
        <strain evidence="2 3">DSM 28213</strain>
    </source>
</reference>
<comment type="caution">
    <text evidence="2">The sequence shown here is derived from an EMBL/GenBank/DDBJ whole genome shotgun (WGS) entry which is preliminary data.</text>
</comment>
<evidence type="ECO:0000313" key="2">
    <source>
        <dbReference type="EMBL" id="TDS66251.1"/>
    </source>
</evidence>
<evidence type="ECO:0008006" key="4">
    <source>
        <dbReference type="Google" id="ProtNLM"/>
    </source>
</evidence>
<dbReference type="RefSeq" id="WP_133711433.1">
    <property type="nucleotide sequence ID" value="NZ_SOAG01000001.1"/>
</dbReference>
<dbReference type="Proteomes" id="UP000295215">
    <property type="component" value="Unassembled WGS sequence"/>
</dbReference>
<protein>
    <recommendedName>
        <fullName evidence="4">DUF3575 domain-containing protein</fullName>
    </recommendedName>
</protein>
<proteinExistence type="predicted"/>
<dbReference type="EMBL" id="SOAG01000001">
    <property type="protein sequence ID" value="TDS66251.1"/>
    <property type="molecule type" value="Genomic_DNA"/>
</dbReference>
<evidence type="ECO:0000256" key="1">
    <source>
        <dbReference type="SAM" id="SignalP"/>
    </source>
</evidence>
<dbReference type="OrthoDB" id="1118958at2"/>
<keyword evidence="3" id="KW-1185">Reference proteome</keyword>
<dbReference type="AlphaFoldDB" id="A0A4R7F8I4"/>
<name>A0A4R7F8I4_9FLAO</name>
<evidence type="ECO:0000313" key="3">
    <source>
        <dbReference type="Proteomes" id="UP000295215"/>
    </source>
</evidence>